<protein>
    <submittedName>
        <fullName evidence="1">Uncharacterized protein</fullName>
    </submittedName>
</protein>
<evidence type="ECO:0000313" key="1">
    <source>
        <dbReference type="EMBL" id="OQX00323.1"/>
    </source>
</evidence>
<name>A0A1Y1Q9F8_9GAMM</name>
<reference evidence="1 2" key="1">
    <citation type="submission" date="2017-01" db="EMBL/GenBank/DDBJ databases">
        <title>Novel large sulfur bacteria in the metagenomes of groundwater-fed chemosynthetic microbial mats in the Lake Huron basin.</title>
        <authorList>
            <person name="Sharrar A.M."/>
            <person name="Flood B.E."/>
            <person name="Bailey J.V."/>
            <person name="Jones D.S."/>
            <person name="Biddanda B."/>
            <person name="Ruberg S.A."/>
            <person name="Marcus D.N."/>
            <person name="Dick G.J."/>
        </authorList>
    </citation>
    <scope>NUCLEOTIDE SEQUENCE [LARGE SCALE GENOMIC DNA]</scope>
    <source>
        <strain evidence="1">A8</strain>
    </source>
</reference>
<gene>
    <name evidence="1" type="ORF">BWK73_48745</name>
</gene>
<dbReference type="Proteomes" id="UP000192491">
    <property type="component" value="Unassembled WGS sequence"/>
</dbReference>
<proteinExistence type="predicted"/>
<sequence length="240" mass="28348">MRYITHPDFMPSVSDLYRNHANARGSASKALATWAKTQNEAHDFFGENEIFNLRQTPENRIPHCQKYRLDQNCRLITVLDRNIRIFLFSGTHDECDQWLERNRDIDFVSTIDNVIAEYCHQPSPIQNPIIVSHEKIREIRNDIHYLRQQIEEYTSLGYKKSLNFNESHRALEKNTKSFSQDDAILFKNKLHIIEYNIKEHKTAAAKQEVSETEFLMNLFSLKVEYIDKLRLLINLTKPAH</sequence>
<dbReference type="AlphaFoldDB" id="A0A1Y1Q9F8"/>
<organism evidence="1 2">
    <name type="scientific">Thiothrix lacustris</name>
    <dbReference type="NCBI Taxonomy" id="525917"/>
    <lineage>
        <taxon>Bacteria</taxon>
        <taxon>Pseudomonadati</taxon>
        <taxon>Pseudomonadota</taxon>
        <taxon>Gammaproteobacteria</taxon>
        <taxon>Thiotrichales</taxon>
        <taxon>Thiotrichaceae</taxon>
        <taxon>Thiothrix</taxon>
    </lineage>
</organism>
<comment type="caution">
    <text evidence="1">The sequence shown here is derived from an EMBL/GenBank/DDBJ whole genome shotgun (WGS) entry which is preliminary data.</text>
</comment>
<evidence type="ECO:0000313" key="2">
    <source>
        <dbReference type="Proteomes" id="UP000192491"/>
    </source>
</evidence>
<accession>A0A1Y1Q9F8</accession>
<dbReference type="EMBL" id="MTEJ01000656">
    <property type="protein sequence ID" value="OQX00323.1"/>
    <property type="molecule type" value="Genomic_DNA"/>
</dbReference>